<evidence type="ECO:0000259" key="5">
    <source>
        <dbReference type="PROSITE" id="PS50893"/>
    </source>
</evidence>
<feature type="coiled-coil region" evidence="3">
    <location>
        <begin position="575"/>
        <end position="640"/>
    </location>
</feature>
<dbReference type="PROSITE" id="PS50893">
    <property type="entry name" value="ABC_TRANSPORTER_2"/>
    <property type="match status" value="2"/>
</dbReference>
<dbReference type="Pfam" id="PF12848">
    <property type="entry name" value="ABC_tran_Xtn"/>
    <property type="match status" value="1"/>
</dbReference>
<dbReference type="InterPro" id="IPR032781">
    <property type="entry name" value="ABC_tran_Xtn"/>
</dbReference>
<feature type="domain" description="ABC transporter" evidence="5">
    <location>
        <begin position="4"/>
        <end position="255"/>
    </location>
</feature>
<evidence type="ECO:0000256" key="3">
    <source>
        <dbReference type="SAM" id="Coils"/>
    </source>
</evidence>
<dbReference type="PANTHER" id="PTHR42855:SF1">
    <property type="entry name" value="ABC TRANSPORTER DOMAIN-CONTAINING PROTEIN"/>
    <property type="match status" value="1"/>
</dbReference>
<dbReference type="Gene3D" id="1.10.287.380">
    <property type="entry name" value="Valyl-tRNA synthetase, C-terminal domain"/>
    <property type="match status" value="1"/>
</dbReference>
<dbReference type="RefSeq" id="WP_379927355.1">
    <property type="nucleotide sequence ID" value="NZ_JBHUMM010000001.1"/>
</dbReference>
<organism evidence="6 7">
    <name type="scientific">Marinicrinis sediminis</name>
    <dbReference type="NCBI Taxonomy" id="1652465"/>
    <lineage>
        <taxon>Bacteria</taxon>
        <taxon>Bacillati</taxon>
        <taxon>Bacillota</taxon>
        <taxon>Bacilli</taxon>
        <taxon>Bacillales</taxon>
        <taxon>Paenibacillaceae</taxon>
    </lineage>
</organism>
<dbReference type="CDD" id="cd03221">
    <property type="entry name" value="ABCF_EF-3"/>
    <property type="match status" value="2"/>
</dbReference>
<dbReference type="GO" id="GO:0005524">
    <property type="term" value="F:ATP binding"/>
    <property type="evidence" value="ECO:0007669"/>
    <property type="project" value="UniProtKB-KW"/>
</dbReference>
<dbReference type="PROSITE" id="PS00211">
    <property type="entry name" value="ABC_TRANSPORTER_1"/>
    <property type="match status" value="1"/>
</dbReference>
<proteinExistence type="predicted"/>
<feature type="region of interest" description="Disordered" evidence="4">
    <location>
        <begin position="534"/>
        <end position="568"/>
    </location>
</feature>
<keyword evidence="3" id="KW-0175">Coiled coil</keyword>
<keyword evidence="7" id="KW-1185">Reference proteome</keyword>
<reference evidence="7" key="1">
    <citation type="journal article" date="2019" name="Int. J. Syst. Evol. Microbiol.">
        <title>The Global Catalogue of Microorganisms (GCM) 10K type strain sequencing project: providing services to taxonomists for standard genome sequencing and annotation.</title>
        <authorList>
            <consortium name="The Broad Institute Genomics Platform"/>
            <consortium name="The Broad Institute Genome Sequencing Center for Infectious Disease"/>
            <person name="Wu L."/>
            <person name="Ma J."/>
        </authorList>
    </citation>
    <scope>NUCLEOTIDE SEQUENCE [LARGE SCALE GENOMIC DNA]</scope>
    <source>
        <strain evidence="7">KCTC 33676</strain>
    </source>
</reference>
<dbReference type="InterPro" id="IPR032524">
    <property type="entry name" value="ABC_tran_C"/>
</dbReference>
<dbReference type="PANTHER" id="PTHR42855">
    <property type="entry name" value="ABC TRANSPORTER ATP-BINDING SUBUNIT"/>
    <property type="match status" value="1"/>
</dbReference>
<dbReference type="Pfam" id="PF16326">
    <property type="entry name" value="ABC_tran_CTD"/>
    <property type="match status" value="1"/>
</dbReference>
<sequence>MNLCNVEHITKSYGIKPLLTDVSFSLDKGDRVGIIGVNGTGKSTLLKIIAGLEPADTGQVTYANGLVIEYLGQNPDFDPDSTILDYVFSSSHPLMVLLKEHESILKQLESQPEDTSCQQKLSQIHQQMDSMQAWSVESEAKAVLSRLGITNVGQTMGSLSGGQRKRVMLAGVLIRPSDLLILDEPTNHLDTDTIDWLEHELQRKSSTLLLITHDRYFLDRITKRLIELDKGNAYGYSGNFSYFLEKKAERLEREEAVEKKRQNLYRNELAWIRKGAKARTTKQKARIDRFEALQAAKPDSPSQEMDMAIRGQRLGKKVIQFDQVTASLGGNVLIDQLSVIVQPQDRIGIIGKNGMGKSTLLKLIAGDLTTYSGDLTVGETVKIGFYTQEHLEMDESLKVIEYIKQAAEQIRTSEGQLISASQMLERFLFPPDMQWTPISKLSGGERKRLYLLYTLIQAPNVLLLDEPTNDLDIYTLSVLEDYLEHFPGVVITVSHDRYFLDRIAEKIWSFEGNGKIQSEVGNYSEVSELRAKRQTAAIEHSPAGSQGKSVAASSSAQPEAKPKKRKFSYQEQQDFEKIEGWIADVEARLERLEAEMVQAATDYEKLAELTQEQNECNQKLEQLLERWTELEELAEQLRHS</sequence>
<dbReference type="InterPro" id="IPR003593">
    <property type="entry name" value="AAA+_ATPase"/>
</dbReference>
<keyword evidence="2 6" id="KW-0067">ATP-binding</keyword>
<dbReference type="InterPro" id="IPR051309">
    <property type="entry name" value="ABCF_ATPase"/>
</dbReference>
<dbReference type="Pfam" id="PF00005">
    <property type="entry name" value="ABC_tran"/>
    <property type="match status" value="2"/>
</dbReference>
<evidence type="ECO:0000256" key="4">
    <source>
        <dbReference type="SAM" id="MobiDB-lite"/>
    </source>
</evidence>
<evidence type="ECO:0000313" key="7">
    <source>
        <dbReference type="Proteomes" id="UP001597497"/>
    </source>
</evidence>
<name>A0ABW5R6H2_9BACL</name>
<keyword evidence="1" id="KW-0547">Nucleotide-binding</keyword>
<dbReference type="SMART" id="SM00382">
    <property type="entry name" value="AAA"/>
    <property type="match status" value="2"/>
</dbReference>
<dbReference type="EMBL" id="JBHUMM010000001">
    <property type="protein sequence ID" value="MFD2670004.1"/>
    <property type="molecule type" value="Genomic_DNA"/>
</dbReference>
<accession>A0ABW5R6H2</accession>
<protein>
    <submittedName>
        <fullName evidence="6">ABC-F family ATP-binding cassette domain-containing protein</fullName>
    </submittedName>
</protein>
<dbReference type="Proteomes" id="UP001597497">
    <property type="component" value="Unassembled WGS sequence"/>
</dbReference>
<dbReference type="InterPro" id="IPR017871">
    <property type="entry name" value="ABC_transporter-like_CS"/>
</dbReference>
<evidence type="ECO:0000256" key="2">
    <source>
        <dbReference type="ARBA" id="ARBA00022840"/>
    </source>
</evidence>
<dbReference type="InterPro" id="IPR037118">
    <property type="entry name" value="Val-tRNA_synth_C_sf"/>
</dbReference>
<dbReference type="Gene3D" id="3.40.50.300">
    <property type="entry name" value="P-loop containing nucleotide triphosphate hydrolases"/>
    <property type="match status" value="2"/>
</dbReference>
<gene>
    <name evidence="6" type="ORF">ACFSUC_00105</name>
</gene>
<feature type="compositionally biased region" description="Polar residues" evidence="4">
    <location>
        <begin position="543"/>
        <end position="557"/>
    </location>
</feature>
<feature type="domain" description="ABC transporter" evidence="5">
    <location>
        <begin position="319"/>
        <end position="538"/>
    </location>
</feature>
<comment type="caution">
    <text evidence="6">The sequence shown here is derived from an EMBL/GenBank/DDBJ whole genome shotgun (WGS) entry which is preliminary data.</text>
</comment>
<evidence type="ECO:0000313" key="6">
    <source>
        <dbReference type="EMBL" id="MFD2670004.1"/>
    </source>
</evidence>
<dbReference type="SUPFAM" id="SSF52540">
    <property type="entry name" value="P-loop containing nucleoside triphosphate hydrolases"/>
    <property type="match status" value="2"/>
</dbReference>
<dbReference type="InterPro" id="IPR003439">
    <property type="entry name" value="ABC_transporter-like_ATP-bd"/>
</dbReference>
<evidence type="ECO:0000256" key="1">
    <source>
        <dbReference type="ARBA" id="ARBA00022741"/>
    </source>
</evidence>
<dbReference type="InterPro" id="IPR027417">
    <property type="entry name" value="P-loop_NTPase"/>
</dbReference>